<keyword evidence="1" id="KW-0238">DNA-binding</keyword>
<sequence>MKSLVNFIAGILKGDLSKPKSQDLRHPKAVNQALQTIKKFDAGSNKKAVGPVVYTSKLDKVDEPATLDRLSTDVSQAIQKGRVEKKMSKAELAKQINEQLKVVHVEPNK</sequence>
<feature type="domain" description="Multiprotein bridging factor 1 N-terminal" evidence="2">
    <location>
        <begin position="18"/>
        <end position="69"/>
    </location>
</feature>
<organism evidence="3 4">
    <name type="scientific">Hibiscus sabdariffa</name>
    <name type="common">roselle</name>
    <dbReference type="NCBI Taxonomy" id="183260"/>
    <lineage>
        <taxon>Eukaryota</taxon>
        <taxon>Viridiplantae</taxon>
        <taxon>Streptophyta</taxon>
        <taxon>Embryophyta</taxon>
        <taxon>Tracheophyta</taxon>
        <taxon>Spermatophyta</taxon>
        <taxon>Magnoliopsida</taxon>
        <taxon>eudicotyledons</taxon>
        <taxon>Gunneridae</taxon>
        <taxon>Pentapetalae</taxon>
        <taxon>rosids</taxon>
        <taxon>malvids</taxon>
        <taxon>Malvales</taxon>
        <taxon>Malvaceae</taxon>
        <taxon>Malvoideae</taxon>
        <taxon>Hibiscus</taxon>
    </lineage>
</organism>
<dbReference type="Gene3D" id="1.10.260.40">
    <property type="entry name" value="lambda repressor-like DNA-binding domains"/>
    <property type="match status" value="1"/>
</dbReference>
<proteinExistence type="predicted"/>
<dbReference type="Proteomes" id="UP001396334">
    <property type="component" value="Unassembled WGS sequence"/>
</dbReference>
<dbReference type="PANTHER" id="PTHR10245:SF15">
    <property type="entry name" value="ENDOTHELIAL DIFFERENTIATION-RELATED FACTOR 1"/>
    <property type="match status" value="1"/>
</dbReference>
<comment type="caution">
    <text evidence="3">The sequence shown here is derived from an EMBL/GenBank/DDBJ whole genome shotgun (WGS) entry which is preliminary data.</text>
</comment>
<evidence type="ECO:0000256" key="1">
    <source>
        <dbReference type="ARBA" id="ARBA00023125"/>
    </source>
</evidence>
<evidence type="ECO:0000313" key="4">
    <source>
        <dbReference type="Proteomes" id="UP001396334"/>
    </source>
</evidence>
<evidence type="ECO:0000313" key="3">
    <source>
        <dbReference type="EMBL" id="KAK8991340.1"/>
    </source>
</evidence>
<dbReference type="EMBL" id="JBBPBN010000052">
    <property type="protein sequence ID" value="KAK8991340.1"/>
    <property type="molecule type" value="Genomic_DNA"/>
</dbReference>
<evidence type="ECO:0000259" key="2">
    <source>
        <dbReference type="Pfam" id="PF08523"/>
    </source>
</evidence>
<name>A0ABR2PSB8_9ROSI</name>
<gene>
    <name evidence="3" type="ORF">V6N11_062356</name>
</gene>
<dbReference type="InterPro" id="IPR013729">
    <property type="entry name" value="MBF1_N"/>
</dbReference>
<dbReference type="Pfam" id="PF08523">
    <property type="entry name" value="MBF1"/>
    <property type="match status" value="1"/>
</dbReference>
<dbReference type="InterPro" id="IPR010982">
    <property type="entry name" value="Lambda_DNA-bd_dom_sf"/>
</dbReference>
<reference evidence="3 4" key="1">
    <citation type="journal article" date="2024" name="G3 (Bethesda)">
        <title>Genome assembly of Hibiscus sabdariffa L. provides insights into metabolisms of medicinal natural products.</title>
        <authorList>
            <person name="Kim T."/>
        </authorList>
    </citation>
    <scope>NUCLEOTIDE SEQUENCE [LARGE SCALE GENOMIC DNA]</scope>
    <source>
        <strain evidence="3">TK-2024</strain>
        <tissue evidence="3">Old leaves</tissue>
    </source>
</reference>
<protein>
    <recommendedName>
        <fullName evidence="2">Multiprotein bridging factor 1 N-terminal domain-containing protein</fullName>
    </recommendedName>
</protein>
<keyword evidence="4" id="KW-1185">Reference proteome</keyword>
<dbReference type="PANTHER" id="PTHR10245">
    <property type="entry name" value="ENDOTHELIAL DIFFERENTIATION-RELATED FACTOR 1 MULTIPROTEIN BRIDGING FACTOR 1"/>
    <property type="match status" value="1"/>
</dbReference>
<accession>A0ABR2PSB8</accession>